<dbReference type="Proteomes" id="UP000175989">
    <property type="component" value="Unassembled WGS sequence"/>
</dbReference>
<evidence type="ECO:0000313" key="3">
    <source>
        <dbReference type="EMBL" id="OFA08533.1"/>
    </source>
</evidence>
<dbReference type="AlphaFoldDB" id="A0A1E7X682"/>
<dbReference type="InterPro" id="IPR050625">
    <property type="entry name" value="ParA/MinD_ATPase"/>
</dbReference>
<accession>A0A1E7X682</accession>
<dbReference type="GO" id="GO:0016887">
    <property type="term" value="F:ATP hydrolysis activity"/>
    <property type="evidence" value="ECO:0007669"/>
    <property type="project" value="TreeGrafter"/>
</dbReference>
<dbReference type="EC" id="3.6.-.-" evidence="3"/>
<protein>
    <submittedName>
        <fullName evidence="3">Chromosome-partitioning ATPase Soj</fullName>
        <ecNumber evidence="3">3.6.-.-</ecNumber>
    </submittedName>
</protein>
<dbReference type="NCBIfam" id="TIGR03371">
    <property type="entry name" value="cellulose_yhjQ"/>
    <property type="match status" value="1"/>
</dbReference>
<dbReference type="SUPFAM" id="SSF52540">
    <property type="entry name" value="P-loop containing nucleoside triphosphate hydrolases"/>
    <property type="match status" value="1"/>
</dbReference>
<keyword evidence="2" id="KW-0067">ATP-binding</keyword>
<organism evidence="3 4">
    <name type="scientific">Duganella phyllosphaerae</name>
    <dbReference type="NCBI Taxonomy" id="762836"/>
    <lineage>
        <taxon>Bacteria</taxon>
        <taxon>Pseudomonadati</taxon>
        <taxon>Pseudomonadota</taxon>
        <taxon>Betaproteobacteria</taxon>
        <taxon>Burkholderiales</taxon>
        <taxon>Oxalobacteraceae</taxon>
        <taxon>Telluria group</taxon>
        <taxon>Duganella</taxon>
    </lineage>
</organism>
<gene>
    <name evidence="3" type="primary">soj_2</name>
    <name evidence="3" type="ORF">DUPY_06620</name>
</gene>
<keyword evidence="4" id="KW-1185">Reference proteome</keyword>
<evidence type="ECO:0000256" key="1">
    <source>
        <dbReference type="ARBA" id="ARBA00022741"/>
    </source>
</evidence>
<name>A0A1E7X682_9BURK</name>
<reference evidence="4" key="1">
    <citation type="journal article" date="2016" name="Front. Microbiol.">
        <title>Molecular Keys to the Janthinobacterium and Duganella spp. Interaction with the Plant Pathogen Fusarium graminearum.</title>
        <authorList>
            <person name="Haack F.S."/>
            <person name="Poehlein A."/>
            <person name="Kroger C."/>
            <person name="Voigt C.A."/>
            <person name="Piepenbring M."/>
            <person name="Bode H.B."/>
            <person name="Daniel R."/>
            <person name="Schafer W."/>
            <person name="Streit W.R."/>
        </authorList>
    </citation>
    <scope>NUCLEOTIDE SEQUENCE [LARGE SCALE GENOMIC DNA]</scope>
    <source>
        <strain evidence="4">T54</strain>
    </source>
</reference>
<dbReference type="Pfam" id="PF06564">
    <property type="entry name" value="CBP_BcsQ"/>
    <property type="match status" value="1"/>
</dbReference>
<dbReference type="GO" id="GO:0005524">
    <property type="term" value="F:ATP binding"/>
    <property type="evidence" value="ECO:0007669"/>
    <property type="project" value="UniProtKB-KW"/>
</dbReference>
<dbReference type="PANTHER" id="PTHR43384">
    <property type="entry name" value="SEPTUM SITE-DETERMINING PROTEIN MIND HOMOLOG, CHLOROPLASTIC-RELATED"/>
    <property type="match status" value="1"/>
</dbReference>
<proteinExistence type="predicted"/>
<keyword evidence="1" id="KW-0547">Nucleotide-binding</keyword>
<dbReference type="InterPro" id="IPR017746">
    <property type="entry name" value="Cellulose_synthase_operon_BcsQ"/>
</dbReference>
<dbReference type="InterPro" id="IPR027417">
    <property type="entry name" value="P-loop_NTPase"/>
</dbReference>
<dbReference type="RefSeq" id="WP_070246374.1">
    <property type="nucleotide sequence ID" value="NZ_LROM01000047.1"/>
</dbReference>
<dbReference type="PANTHER" id="PTHR43384:SF4">
    <property type="entry name" value="CELLULOSE BIOSYNTHESIS PROTEIN BCSQ-RELATED"/>
    <property type="match status" value="1"/>
</dbReference>
<sequence length="253" mass="26707">MKTVAIIGANGGAGVTTVAAHLAAGLFAAGRSVLAVDVNPDNLMRLHLGMAWDDPRGFGQALAAGTDWHEAAYRSAAGVDFLPFGDLASDAELTRLGDYMTSHPQWLRAALASLTLPGETIVVCDCPRLPSPFAAQVLATADLVLVVMEPDPISYAVATRMVARANAPGRPPALLLLNQFEPARALHRDITVLLRSAFRASMSPVAIHRDAYVGEALGCKQTVFEFAPRSQAAHEFAALSTWVLTRLALAGGQ</sequence>
<dbReference type="EMBL" id="LROM01000047">
    <property type="protein sequence ID" value="OFA08533.1"/>
    <property type="molecule type" value="Genomic_DNA"/>
</dbReference>
<dbReference type="GO" id="GO:0051782">
    <property type="term" value="P:negative regulation of cell division"/>
    <property type="evidence" value="ECO:0007669"/>
    <property type="project" value="TreeGrafter"/>
</dbReference>
<dbReference type="GO" id="GO:0009898">
    <property type="term" value="C:cytoplasmic side of plasma membrane"/>
    <property type="evidence" value="ECO:0007669"/>
    <property type="project" value="TreeGrafter"/>
</dbReference>
<evidence type="ECO:0000256" key="2">
    <source>
        <dbReference type="ARBA" id="ARBA00022840"/>
    </source>
</evidence>
<keyword evidence="3" id="KW-0378">Hydrolase</keyword>
<dbReference type="GO" id="GO:0005829">
    <property type="term" value="C:cytosol"/>
    <property type="evidence" value="ECO:0007669"/>
    <property type="project" value="TreeGrafter"/>
</dbReference>
<dbReference type="Gene3D" id="3.40.50.300">
    <property type="entry name" value="P-loop containing nucleotide triphosphate hydrolases"/>
    <property type="match status" value="1"/>
</dbReference>
<comment type="caution">
    <text evidence="3">The sequence shown here is derived from an EMBL/GenBank/DDBJ whole genome shotgun (WGS) entry which is preliminary data.</text>
</comment>
<evidence type="ECO:0000313" key="4">
    <source>
        <dbReference type="Proteomes" id="UP000175989"/>
    </source>
</evidence>